<dbReference type="EMBL" id="CP127523">
    <property type="protein sequence ID" value="XRI69691.1"/>
    <property type="molecule type" value="Genomic_DNA"/>
</dbReference>
<accession>A0ACD5H8G6</accession>
<keyword evidence="2" id="KW-1185">Reference proteome</keyword>
<gene>
    <name evidence="1" type="ORF">GL267_003105</name>
</gene>
<proteinExistence type="predicted"/>
<protein>
    <submittedName>
        <fullName evidence="1">Site-specific integrase</fullName>
    </submittedName>
</protein>
<reference evidence="1" key="1">
    <citation type="submission" date="2023-06" db="EMBL/GenBank/DDBJ databases">
        <title>Complete and circular genome of Acidithiobacillus ferrianus DSM 107098.</title>
        <authorList>
            <person name="Norris P.R."/>
            <person name="Falagan C."/>
            <person name="Moya-Beltran A."/>
            <person name="Castro M."/>
            <person name="Quatrini R."/>
            <person name="Johnson D.B."/>
        </authorList>
    </citation>
    <scope>NUCLEOTIDE SEQUENCE</scope>
    <source>
        <strain evidence="1">MG</strain>
    </source>
</reference>
<evidence type="ECO:0000313" key="1">
    <source>
        <dbReference type="EMBL" id="XRI69691.1"/>
    </source>
</evidence>
<name>A0ACD5H8G6_9PROT</name>
<organism evidence="1 2">
    <name type="scientific">Acidithiobacillus ferrianus</name>
    <dbReference type="NCBI Taxonomy" id="2678518"/>
    <lineage>
        <taxon>Bacteria</taxon>
        <taxon>Pseudomonadati</taxon>
        <taxon>Pseudomonadota</taxon>
        <taxon>Acidithiobacillia</taxon>
        <taxon>Acidithiobacillales</taxon>
        <taxon>Acidithiobacillaceae</taxon>
        <taxon>Acidithiobacillus</taxon>
    </lineage>
</organism>
<sequence>MIRRKGWPEQSRTFDTKADAERWARAIEGEMDRGIFVSRKEAESTTLGEALERYGKEVSALKKGAVQELSVVRMLSGSPLSRMFLAAIQGKDIAKYRDAMLADGYSPITIKRRLSVLSHLFTIATKEWGMDGLVNPVPLVSVQKPSNARDRRLVGDEEERLLAAAREYGEPLPSIIRFALETTLRRGSLAAMLWKNVDIQTRVLFVPVPNSKSGESYRVPLSSQAVGVLNAQPRRMDGKVWGIRADSITQAFDRACKRAAIDDLRFHDLRHEATSRLFEKGFNPMEVSTITGHKTLQMLKRYTHLRAEDLAKRMG</sequence>
<evidence type="ECO:0000313" key="2">
    <source>
        <dbReference type="Proteomes" id="UP000470022"/>
    </source>
</evidence>
<dbReference type="Proteomes" id="UP000470022">
    <property type="component" value="Chromosome"/>
</dbReference>